<evidence type="ECO:0000256" key="3">
    <source>
        <dbReference type="ARBA" id="ARBA00022741"/>
    </source>
</evidence>
<comment type="catalytic activity">
    <reaction evidence="7">
        <text>a long-chain fatty acid + ATP + CoA = a long-chain fatty acyl-CoA + AMP + diphosphate</text>
        <dbReference type="Rhea" id="RHEA:15421"/>
        <dbReference type="ChEBI" id="CHEBI:30616"/>
        <dbReference type="ChEBI" id="CHEBI:33019"/>
        <dbReference type="ChEBI" id="CHEBI:57287"/>
        <dbReference type="ChEBI" id="CHEBI:57560"/>
        <dbReference type="ChEBI" id="CHEBI:83139"/>
        <dbReference type="ChEBI" id="CHEBI:456215"/>
        <dbReference type="EC" id="6.2.1.3"/>
    </reaction>
</comment>
<evidence type="ECO:0000256" key="7">
    <source>
        <dbReference type="RuleBase" id="RU369030"/>
    </source>
</evidence>
<keyword evidence="5 7" id="KW-0067">ATP-binding</keyword>
<dbReference type="GO" id="GO:0005783">
    <property type="term" value="C:endoplasmic reticulum"/>
    <property type="evidence" value="ECO:0007669"/>
    <property type="project" value="TreeGrafter"/>
</dbReference>
<evidence type="ECO:0000256" key="6">
    <source>
        <dbReference type="ARBA" id="ARBA00026121"/>
    </source>
</evidence>
<feature type="region of interest" description="Disordered" evidence="8">
    <location>
        <begin position="1"/>
        <end position="34"/>
    </location>
</feature>
<dbReference type="GO" id="GO:0004467">
    <property type="term" value="F:long-chain fatty acid-CoA ligase activity"/>
    <property type="evidence" value="ECO:0007669"/>
    <property type="project" value="UniProtKB-EC"/>
</dbReference>
<dbReference type="Proteomes" id="UP001153678">
    <property type="component" value="Unassembled WGS sequence"/>
</dbReference>
<reference evidence="10" key="1">
    <citation type="submission" date="2022-08" db="EMBL/GenBank/DDBJ databases">
        <authorList>
            <person name="Kallberg Y."/>
            <person name="Tangrot J."/>
            <person name="Rosling A."/>
        </authorList>
    </citation>
    <scope>NUCLEOTIDE SEQUENCE</scope>
    <source>
        <strain evidence="10">Wild A</strain>
    </source>
</reference>
<dbReference type="PANTHER" id="PTHR43272:SF33">
    <property type="entry name" value="AMP-BINDING DOMAIN-CONTAINING PROTEIN-RELATED"/>
    <property type="match status" value="1"/>
</dbReference>
<dbReference type="PROSITE" id="PS00455">
    <property type="entry name" value="AMP_BINDING"/>
    <property type="match status" value="1"/>
</dbReference>
<protein>
    <recommendedName>
        <fullName evidence="6 7">Long-chain-fatty-acid--CoA ligase</fullName>
        <ecNumber evidence="6 7">6.2.1.3</ecNumber>
    </recommendedName>
</protein>
<name>A0A9W4SY14_9GLOM</name>
<dbReference type="SUPFAM" id="SSF56801">
    <property type="entry name" value="Acetyl-CoA synthetase-like"/>
    <property type="match status" value="1"/>
</dbReference>
<keyword evidence="7" id="KW-0443">Lipid metabolism</keyword>
<dbReference type="GO" id="GO:0005524">
    <property type="term" value="F:ATP binding"/>
    <property type="evidence" value="ECO:0007669"/>
    <property type="project" value="UniProtKB-KW"/>
</dbReference>
<dbReference type="InterPro" id="IPR000873">
    <property type="entry name" value="AMP-dep_synth/lig_dom"/>
</dbReference>
<dbReference type="AlphaFoldDB" id="A0A9W4SY14"/>
<organism evidence="10 11">
    <name type="scientific">Funneliformis geosporum</name>
    <dbReference type="NCBI Taxonomy" id="1117311"/>
    <lineage>
        <taxon>Eukaryota</taxon>
        <taxon>Fungi</taxon>
        <taxon>Fungi incertae sedis</taxon>
        <taxon>Mucoromycota</taxon>
        <taxon>Glomeromycotina</taxon>
        <taxon>Glomeromycetes</taxon>
        <taxon>Glomerales</taxon>
        <taxon>Glomeraceae</taxon>
        <taxon>Funneliformis</taxon>
    </lineage>
</organism>
<keyword evidence="11" id="KW-1185">Reference proteome</keyword>
<feature type="compositionally biased region" description="Polar residues" evidence="8">
    <location>
        <begin position="1"/>
        <end position="20"/>
    </location>
</feature>
<dbReference type="OrthoDB" id="1700726at2759"/>
<keyword evidence="2 7" id="KW-0436">Ligase</keyword>
<sequence length="660" mass="73952">MSNSQLKTQRPQKDQYSVEVTGSPDIPGEGKPRRNALCPDKLIVHPNGATTLYENFLNGVKEAGDGNFLGRREIKDGPYVWQSYREVQKRVSNFGSGLNKMGLKPKDLVGFFSINTPEYVMAQLACYQYNFISVPLYDTLGAEAIEFIVNQTEMVYSLVTANKVQHLLNMKDKLPTLKTIIITDQYDPELTELANSLDVKIVNFNHVEKDGSIHPVEAKNAKPDDTAIICYTSGTTGTPKGVVLTHKNIMANVASVRWLAENGKLFLASPDDVHISYLPLAHVFELVNTATMIYGGTAIGFYQGDTLKLLDDIAELKPTVFISVPRLLNRVYDKVIAGVKAKGGVAQWMFTTALNTKKNGLNKGNVDHWMWDRVAFAPIRARLGGRVRTILSGAAPISSEVMDFLRIAFSADVYEGYGQTENAACLTITLHGDIASGHVGSPQVCVEVKLIDVPDMHYTSKDKPYPRGEICVRGHSVFHEYYKLPEKTAETLDKDGWCHTGDIGQWDKCGRLVIIDRVKNIFKLAQGEYIVPEKIEKIYTKHELVFQAFVYGDSLQPSLVAVIVPNDEALLKYVKQNNLIKTSYKKLCTEPQIKKHFLQTLNKYGKANDLKGFECIKNIHLAYEPFSIANGLLTPTFKLKRHQARIKFQKEIDQMYMEIS</sequence>
<dbReference type="PANTHER" id="PTHR43272">
    <property type="entry name" value="LONG-CHAIN-FATTY-ACID--COA LIGASE"/>
    <property type="match status" value="1"/>
</dbReference>
<dbReference type="GO" id="GO:0016020">
    <property type="term" value="C:membrane"/>
    <property type="evidence" value="ECO:0007669"/>
    <property type="project" value="TreeGrafter"/>
</dbReference>
<keyword evidence="4 7" id="KW-0276">Fatty acid metabolism</keyword>
<dbReference type="EMBL" id="CAMKVN010003807">
    <property type="protein sequence ID" value="CAI2185656.1"/>
    <property type="molecule type" value="Genomic_DNA"/>
</dbReference>
<dbReference type="Gene3D" id="3.40.50.12780">
    <property type="entry name" value="N-terminal domain of ligase-like"/>
    <property type="match status" value="1"/>
</dbReference>
<dbReference type="InterPro" id="IPR045311">
    <property type="entry name" value="LC-FACS_euk"/>
</dbReference>
<dbReference type="InterPro" id="IPR020845">
    <property type="entry name" value="AMP-binding_CS"/>
</dbReference>
<keyword evidence="3 7" id="KW-0547">Nucleotide-binding</keyword>
<comment type="function">
    <text evidence="7">Catalyzes the conversion of long-chain fatty acids to their active form acyl-CoAs for both synthesis of cellular lipids, and degradation via beta-oxidation.</text>
</comment>
<evidence type="ECO:0000313" key="11">
    <source>
        <dbReference type="Proteomes" id="UP001153678"/>
    </source>
</evidence>
<comment type="similarity">
    <text evidence="1 7">Belongs to the ATP-dependent AMP-binding enzyme family.</text>
</comment>
<accession>A0A9W4SY14</accession>
<comment type="caution">
    <text evidence="10">The sequence shown here is derived from an EMBL/GenBank/DDBJ whole genome shotgun (WGS) entry which is preliminary data.</text>
</comment>
<evidence type="ECO:0000256" key="8">
    <source>
        <dbReference type="SAM" id="MobiDB-lite"/>
    </source>
</evidence>
<dbReference type="InterPro" id="IPR042099">
    <property type="entry name" value="ANL_N_sf"/>
</dbReference>
<dbReference type="CDD" id="cd05927">
    <property type="entry name" value="LC-FACS_euk"/>
    <property type="match status" value="1"/>
</dbReference>
<evidence type="ECO:0000256" key="4">
    <source>
        <dbReference type="ARBA" id="ARBA00022832"/>
    </source>
</evidence>
<dbReference type="Pfam" id="PF00501">
    <property type="entry name" value="AMP-binding"/>
    <property type="match status" value="1"/>
</dbReference>
<gene>
    <name evidence="10" type="ORF">FWILDA_LOCUS12188</name>
</gene>
<evidence type="ECO:0000256" key="1">
    <source>
        <dbReference type="ARBA" id="ARBA00006432"/>
    </source>
</evidence>
<proteinExistence type="inferred from homology"/>
<evidence type="ECO:0000256" key="2">
    <source>
        <dbReference type="ARBA" id="ARBA00022598"/>
    </source>
</evidence>
<evidence type="ECO:0000256" key="5">
    <source>
        <dbReference type="ARBA" id="ARBA00022840"/>
    </source>
</evidence>
<evidence type="ECO:0000313" key="10">
    <source>
        <dbReference type="EMBL" id="CAI2185656.1"/>
    </source>
</evidence>
<evidence type="ECO:0000259" key="9">
    <source>
        <dbReference type="Pfam" id="PF00501"/>
    </source>
</evidence>
<feature type="domain" description="AMP-dependent synthetase/ligase" evidence="9">
    <location>
        <begin position="72"/>
        <end position="482"/>
    </location>
</feature>
<dbReference type="EC" id="6.2.1.3" evidence="6 7"/>